<dbReference type="NCBIfam" id="TIGR00350">
    <property type="entry name" value="lytR_cpsA_psr"/>
    <property type="match status" value="1"/>
</dbReference>
<dbReference type="Pfam" id="PF13399">
    <property type="entry name" value="LytR_C"/>
    <property type="match status" value="1"/>
</dbReference>
<dbReference type="EMBL" id="JABBNB010000006">
    <property type="protein sequence ID" value="NMO01148.1"/>
    <property type="molecule type" value="Genomic_DNA"/>
</dbReference>
<accession>A0A848L0D1</accession>
<dbReference type="InterPro" id="IPR027381">
    <property type="entry name" value="LytR/CpsA/Psr_C"/>
</dbReference>
<dbReference type="AlphaFoldDB" id="A0A848L0D1"/>
<keyword evidence="3" id="KW-1133">Transmembrane helix</keyword>
<feature type="compositionally biased region" description="Polar residues" evidence="2">
    <location>
        <begin position="442"/>
        <end position="451"/>
    </location>
</feature>
<evidence type="ECO:0000259" key="4">
    <source>
        <dbReference type="Pfam" id="PF03816"/>
    </source>
</evidence>
<evidence type="ECO:0000256" key="1">
    <source>
        <dbReference type="ARBA" id="ARBA00006068"/>
    </source>
</evidence>
<feature type="region of interest" description="Disordered" evidence="2">
    <location>
        <begin position="442"/>
        <end position="482"/>
    </location>
</feature>
<dbReference type="Gene3D" id="3.40.630.190">
    <property type="entry name" value="LCP protein"/>
    <property type="match status" value="1"/>
</dbReference>
<sequence length="482" mass="50051">MLTAIPDRGRWAGRIVVALLSAVVLIACGYTWNSVRGIEGGITQLGGLDLGSGGDGAVDILLVGMDSRTDAKGNPLSDQELKWLRTGNDVSSSTDTIVLIRIPNNGASATAISIPRDAYVNVPGIGMSKINAAYGATREHVRRTEVEAGTDPAKAETDGTQAGRKALVQTVADLTGVQVDHYAEVGLLGFALLTDAVGGVDVCLKSAVNEPLSGARFRAGRQTLSGGKALAFVRQRHDLPRGDLDRITRQQVFMASLAQKILSTHTLTDTGQLSKLQQAISRSVVIDDNWDVLNFAGQLKDLSGGNVKFSTIPVVSEQGWSEDGTQSVVQVDPAAVKKFTQSLLSGPSKSGGFDRGDYKVDVVNAGTIDGLGANVANILSAKGFQNGKVSTSTANDRDSVIYTHSKGDASSALARDLGISTIREDPALPADTLRVVLTNTFEGPGSISDTGPSSDASKAAATAKPKAPSAISAGTDGPVCVN</sequence>
<feature type="domain" description="LytR/CpsA/Psr regulator C-terminal" evidence="5">
    <location>
        <begin position="357"/>
        <end position="441"/>
    </location>
</feature>
<evidence type="ECO:0000313" key="7">
    <source>
        <dbReference type="Proteomes" id="UP000550729"/>
    </source>
</evidence>
<dbReference type="Pfam" id="PF03816">
    <property type="entry name" value="LytR_cpsA_psr"/>
    <property type="match status" value="1"/>
</dbReference>
<protein>
    <submittedName>
        <fullName evidence="6">LCP family protein</fullName>
    </submittedName>
</protein>
<dbReference type="PANTHER" id="PTHR33392:SF6">
    <property type="entry name" value="POLYISOPRENYL-TEICHOIC ACID--PEPTIDOGLYCAN TEICHOIC ACID TRANSFERASE TAGU"/>
    <property type="match status" value="1"/>
</dbReference>
<dbReference type="Gene3D" id="3.30.70.2390">
    <property type="match status" value="1"/>
</dbReference>
<gene>
    <name evidence="6" type="ORF">HH308_07945</name>
</gene>
<reference evidence="6 7" key="1">
    <citation type="submission" date="2020-04" db="EMBL/GenBank/DDBJ databases">
        <title>Gordonia sp. nov. TBRC 11910.</title>
        <authorList>
            <person name="Suriyachadkun C."/>
        </authorList>
    </citation>
    <scope>NUCLEOTIDE SEQUENCE [LARGE SCALE GENOMIC DNA]</scope>
    <source>
        <strain evidence="6 7">TBRC 11910</strain>
    </source>
</reference>
<keyword evidence="7" id="KW-1185">Reference proteome</keyword>
<evidence type="ECO:0000259" key="5">
    <source>
        <dbReference type="Pfam" id="PF13399"/>
    </source>
</evidence>
<dbReference type="PANTHER" id="PTHR33392">
    <property type="entry name" value="POLYISOPRENYL-TEICHOIC ACID--PEPTIDOGLYCAN TEICHOIC ACID TRANSFERASE TAGU"/>
    <property type="match status" value="1"/>
</dbReference>
<keyword evidence="3" id="KW-0472">Membrane</keyword>
<comment type="caution">
    <text evidence="6">The sequence shown here is derived from an EMBL/GenBank/DDBJ whole genome shotgun (WGS) entry which is preliminary data.</text>
</comment>
<dbReference type="InterPro" id="IPR004474">
    <property type="entry name" value="LytR_CpsA_psr"/>
</dbReference>
<comment type="similarity">
    <text evidence="1">Belongs to the LytR/CpsA/Psr (LCP) family.</text>
</comment>
<keyword evidence="3" id="KW-0812">Transmembrane</keyword>
<dbReference type="Proteomes" id="UP000550729">
    <property type="component" value="Unassembled WGS sequence"/>
</dbReference>
<feature type="compositionally biased region" description="Low complexity" evidence="2">
    <location>
        <begin position="452"/>
        <end position="473"/>
    </location>
</feature>
<proteinExistence type="inferred from homology"/>
<dbReference type="InterPro" id="IPR050922">
    <property type="entry name" value="LytR/CpsA/Psr_CW_biosynth"/>
</dbReference>
<evidence type="ECO:0000313" key="6">
    <source>
        <dbReference type="EMBL" id="NMO01148.1"/>
    </source>
</evidence>
<evidence type="ECO:0000256" key="3">
    <source>
        <dbReference type="SAM" id="Phobius"/>
    </source>
</evidence>
<organism evidence="6 7">
    <name type="scientific">Gordonia asplenii</name>
    <dbReference type="NCBI Taxonomy" id="2725283"/>
    <lineage>
        <taxon>Bacteria</taxon>
        <taxon>Bacillati</taxon>
        <taxon>Actinomycetota</taxon>
        <taxon>Actinomycetes</taxon>
        <taxon>Mycobacteriales</taxon>
        <taxon>Gordoniaceae</taxon>
        <taxon>Gordonia</taxon>
    </lineage>
</organism>
<evidence type="ECO:0000256" key="2">
    <source>
        <dbReference type="SAM" id="MobiDB-lite"/>
    </source>
</evidence>
<feature type="transmembrane region" description="Helical" evidence="3">
    <location>
        <begin position="12"/>
        <end position="32"/>
    </location>
</feature>
<name>A0A848L0D1_9ACTN</name>
<feature type="domain" description="Cell envelope-related transcriptional attenuator" evidence="4">
    <location>
        <begin position="94"/>
        <end position="262"/>
    </location>
</feature>